<sequence length="127" mass="13329">MSRSTTPITWFEIGTDRPEDAERFYGELFGWTFEEQGSTNGGSYRVTGAGGDTGIGGAIRATDGTSPNYAVFYAEVADVAETCRQAEAAGGRVLVPARTAPSGLKLAHLLDPAGNHLGVFTPPPPQP</sequence>
<accession>A0A1C5AG18</accession>
<dbReference type="EMBL" id="PXXW01000042">
    <property type="protein sequence ID" value="RAN93902.1"/>
    <property type="molecule type" value="Genomic_DNA"/>
</dbReference>
<evidence type="ECO:0000313" key="3">
    <source>
        <dbReference type="EMBL" id="SCF44150.1"/>
    </source>
</evidence>
<dbReference type="InterPro" id="IPR052164">
    <property type="entry name" value="Anthracycline_SecMetBiosynth"/>
</dbReference>
<dbReference type="PROSITE" id="PS51819">
    <property type="entry name" value="VOC"/>
    <property type="match status" value="1"/>
</dbReference>
<dbReference type="AlphaFoldDB" id="A0A1C5AG18"/>
<reference evidence="2 5" key="2">
    <citation type="submission" date="2018-03" db="EMBL/GenBank/DDBJ databases">
        <title>Genomic framework for the identification of Micromonospora saelicesensis and Micromonospora noduli.</title>
        <authorList>
            <person name="Riesco R."/>
            <person name="Trujillo M.E."/>
        </authorList>
    </citation>
    <scope>NUCLEOTIDE SEQUENCE [LARGE SCALE GENOMIC DNA]</scope>
    <source>
        <strain evidence="2 5">GAR05</strain>
    </source>
</reference>
<dbReference type="InterPro" id="IPR004360">
    <property type="entry name" value="Glyas_Fos-R_dOase_dom"/>
</dbReference>
<proteinExistence type="predicted"/>
<protein>
    <recommendedName>
        <fullName evidence="1">VOC domain-containing protein</fullName>
    </recommendedName>
</protein>
<evidence type="ECO:0000313" key="5">
    <source>
        <dbReference type="Proteomes" id="UP000249334"/>
    </source>
</evidence>
<feature type="domain" description="VOC" evidence="1">
    <location>
        <begin position="7"/>
        <end position="122"/>
    </location>
</feature>
<dbReference type="RefSeq" id="WP_091409568.1">
    <property type="nucleotide sequence ID" value="NZ_CP192017.1"/>
</dbReference>
<dbReference type="Proteomes" id="UP000198864">
    <property type="component" value="Unassembled WGS sequence"/>
</dbReference>
<organism evidence="3 4">
    <name type="scientific">Micromonospora saelicesensis</name>
    <dbReference type="NCBI Taxonomy" id="285676"/>
    <lineage>
        <taxon>Bacteria</taxon>
        <taxon>Bacillati</taxon>
        <taxon>Actinomycetota</taxon>
        <taxon>Actinomycetes</taxon>
        <taxon>Micromonosporales</taxon>
        <taxon>Micromonosporaceae</taxon>
        <taxon>Micromonospora</taxon>
    </lineage>
</organism>
<dbReference type="Gene3D" id="3.10.180.10">
    <property type="entry name" value="2,3-Dihydroxybiphenyl 1,2-Dioxygenase, domain 1"/>
    <property type="match status" value="1"/>
</dbReference>
<dbReference type="InterPro" id="IPR037523">
    <property type="entry name" value="VOC_core"/>
</dbReference>
<name>A0A1C5AG18_9ACTN</name>
<evidence type="ECO:0000313" key="2">
    <source>
        <dbReference type="EMBL" id="RAN93902.1"/>
    </source>
</evidence>
<dbReference type="PANTHER" id="PTHR33993">
    <property type="entry name" value="GLYOXALASE-RELATED"/>
    <property type="match status" value="1"/>
</dbReference>
<dbReference type="STRING" id="285676.GA0070561_0211"/>
<evidence type="ECO:0000259" key="1">
    <source>
        <dbReference type="PROSITE" id="PS51819"/>
    </source>
</evidence>
<gene>
    <name evidence="3" type="ORF">GA0070561_0211</name>
    <name evidence="2" type="ORF">GAR05_05202</name>
</gene>
<dbReference type="PANTHER" id="PTHR33993:SF14">
    <property type="entry name" value="GB|AAF24581.1"/>
    <property type="match status" value="1"/>
</dbReference>
<dbReference type="SUPFAM" id="SSF54593">
    <property type="entry name" value="Glyoxalase/Bleomycin resistance protein/Dihydroxybiphenyl dioxygenase"/>
    <property type="match status" value="1"/>
</dbReference>
<dbReference type="Pfam" id="PF00903">
    <property type="entry name" value="Glyoxalase"/>
    <property type="match status" value="1"/>
</dbReference>
<dbReference type="Proteomes" id="UP000249334">
    <property type="component" value="Unassembled WGS sequence"/>
</dbReference>
<dbReference type="CDD" id="cd07247">
    <property type="entry name" value="SgaA_N_like"/>
    <property type="match status" value="1"/>
</dbReference>
<reference evidence="3 4" key="1">
    <citation type="submission" date="2016-06" db="EMBL/GenBank/DDBJ databases">
        <authorList>
            <person name="Kjaerup R.B."/>
            <person name="Dalgaard T.S."/>
            <person name="Juul-Madsen H.R."/>
        </authorList>
    </citation>
    <scope>NUCLEOTIDE SEQUENCE [LARGE SCALE GENOMIC DNA]</scope>
    <source>
        <strain evidence="3 4">DSM 44871</strain>
    </source>
</reference>
<dbReference type="InterPro" id="IPR029068">
    <property type="entry name" value="Glyas_Bleomycin-R_OHBP_Dase"/>
</dbReference>
<evidence type="ECO:0000313" key="4">
    <source>
        <dbReference type="Proteomes" id="UP000198864"/>
    </source>
</evidence>
<keyword evidence="5" id="KW-1185">Reference proteome</keyword>
<dbReference type="EMBL" id="FMCR01000010">
    <property type="protein sequence ID" value="SCF44150.1"/>
    <property type="molecule type" value="Genomic_DNA"/>
</dbReference>